<organism evidence="1 2">
    <name type="scientific">Ascobolus immersus RN42</name>
    <dbReference type="NCBI Taxonomy" id="1160509"/>
    <lineage>
        <taxon>Eukaryota</taxon>
        <taxon>Fungi</taxon>
        <taxon>Dikarya</taxon>
        <taxon>Ascomycota</taxon>
        <taxon>Pezizomycotina</taxon>
        <taxon>Pezizomycetes</taxon>
        <taxon>Pezizales</taxon>
        <taxon>Ascobolaceae</taxon>
        <taxon>Ascobolus</taxon>
    </lineage>
</organism>
<name>A0A3N4HWE4_ASCIM</name>
<evidence type="ECO:0000313" key="2">
    <source>
        <dbReference type="Proteomes" id="UP000275078"/>
    </source>
</evidence>
<dbReference type="AlphaFoldDB" id="A0A3N4HWE4"/>
<reference evidence="1 2" key="1">
    <citation type="journal article" date="2018" name="Nat. Ecol. Evol.">
        <title>Pezizomycetes genomes reveal the molecular basis of ectomycorrhizal truffle lifestyle.</title>
        <authorList>
            <person name="Murat C."/>
            <person name="Payen T."/>
            <person name="Noel B."/>
            <person name="Kuo A."/>
            <person name="Morin E."/>
            <person name="Chen J."/>
            <person name="Kohler A."/>
            <person name="Krizsan K."/>
            <person name="Balestrini R."/>
            <person name="Da Silva C."/>
            <person name="Montanini B."/>
            <person name="Hainaut M."/>
            <person name="Levati E."/>
            <person name="Barry K.W."/>
            <person name="Belfiori B."/>
            <person name="Cichocki N."/>
            <person name="Clum A."/>
            <person name="Dockter R.B."/>
            <person name="Fauchery L."/>
            <person name="Guy J."/>
            <person name="Iotti M."/>
            <person name="Le Tacon F."/>
            <person name="Lindquist E.A."/>
            <person name="Lipzen A."/>
            <person name="Malagnac F."/>
            <person name="Mello A."/>
            <person name="Molinier V."/>
            <person name="Miyauchi S."/>
            <person name="Poulain J."/>
            <person name="Riccioni C."/>
            <person name="Rubini A."/>
            <person name="Sitrit Y."/>
            <person name="Splivallo R."/>
            <person name="Traeger S."/>
            <person name="Wang M."/>
            <person name="Zifcakova L."/>
            <person name="Wipf D."/>
            <person name="Zambonelli A."/>
            <person name="Paolocci F."/>
            <person name="Nowrousian M."/>
            <person name="Ottonello S."/>
            <person name="Baldrian P."/>
            <person name="Spatafora J.W."/>
            <person name="Henrissat B."/>
            <person name="Nagy L.G."/>
            <person name="Aury J.M."/>
            <person name="Wincker P."/>
            <person name="Grigoriev I.V."/>
            <person name="Bonfante P."/>
            <person name="Martin F.M."/>
        </authorList>
    </citation>
    <scope>NUCLEOTIDE SEQUENCE [LARGE SCALE GENOMIC DNA]</scope>
    <source>
        <strain evidence="1 2">RN42</strain>
    </source>
</reference>
<keyword evidence="2" id="KW-1185">Reference proteome</keyword>
<sequence>MASEPMEVDSNTRPAMHISKQLPSSFFHTLCDVAVNGHYSEPLHQPAPDPEANQDDFFTGDGSLSTMLFMQCGPYFESEGWDSCEAAELKMEEAREATVRLLGDDYVLQITNQLLSLGGARRALDAPGGNLKYNRMSEERAYQILESAKVDVKAFRFLVGKENLKDAKMFNIKHSWKPNPGKLSIYQLRKELRDLEQGILDETDVDGPLDLANAPKFLKAELRRRANAIRKMDQDAVEAWSWGGDTLNFDFQKHLAPMEPDHWCHAIAKQDQLRFYSKLRTKLFKHYYNFIYGNVFCELGALRKHHFLHLAVEVQSLRKAHMRMADSGSMEKASLLLRQILSFWKFTVPHSILGSLQKGAVDTEFELLNPEDRGELGWMVSVMDFVKYTSEFTGVQVKEGLVDLSAMLAALGLGLE</sequence>
<dbReference type="EMBL" id="ML119747">
    <property type="protein sequence ID" value="RPA76301.1"/>
    <property type="molecule type" value="Genomic_DNA"/>
</dbReference>
<evidence type="ECO:0000313" key="1">
    <source>
        <dbReference type="EMBL" id="RPA76301.1"/>
    </source>
</evidence>
<dbReference type="Proteomes" id="UP000275078">
    <property type="component" value="Unassembled WGS sequence"/>
</dbReference>
<gene>
    <name evidence="1" type="ORF">BJ508DRAFT_311216</name>
</gene>
<accession>A0A3N4HWE4</accession>
<proteinExistence type="predicted"/>
<protein>
    <submittedName>
        <fullName evidence="1">Uncharacterized protein</fullName>
    </submittedName>
</protein>